<dbReference type="InterPro" id="IPR050361">
    <property type="entry name" value="MPP/UQCRC_Complex"/>
</dbReference>
<dbReference type="OrthoDB" id="9811314at2"/>
<dbReference type="PANTHER" id="PTHR11851">
    <property type="entry name" value="METALLOPROTEASE"/>
    <property type="match status" value="1"/>
</dbReference>
<organism evidence="3 4">
    <name type="scientific">Cohaesibacter celericrescens</name>
    <dbReference type="NCBI Taxonomy" id="2067669"/>
    <lineage>
        <taxon>Bacteria</taxon>
        <taxon>Pseudomonadati</taxon>
        <taxon>Pseudomonadota</taxon>
        <taxon>Alphaproteobacteria</taxon>
        <taxon>Hyphomicrobiales</taxon>
        <taxon>Cohaesibacteraceae</taxon>
    </lineage>
</organism>
<feature type="domain" description="Peptidase M16 C-terminal" evidence="2">
    <location>
        <begin position="171"/>
        <end position="345"/>
    </location>
</feature>
<accession>A0A2N5XVD5</accession>
<evidence type="ECO:0000256" key="1">
    <source>
        <dbReference type="SAM" id="MobiDB-lite"/>
    </source>
</evidence>
<comment type="caution">
    <text evidence="3">The sequence shown here is derived from an EMBL/GenBank/DDBJ whole genome shotgun (WGS) entry which is preliminary data.</text>
</comment>
<dbReference type="Gene3D" id="3.30.830.10">
    <property type="entry name" value="Metalloenzyme, LuxS/M16 peptidase-like"/>
    <property type="match status" value="2"/>
</dbReference>
<reference evidence="3 4" key="1">
    <citation type="submission" date="2018-01" db="EMBL/GenBank/DDBJ databases">
        <title>The draft genome sequence of Cohaesibacter sp. H1304.</title>
        <authorList>
            <person name="Wang N.-N."/>
            <person name="Du Z.-J."/>
        </authorList>
    </citation>
    <scope>NUCLEOTIDE SEQUENCE [LARGE SCALE GENOMIC DNA]</scope>
    <source>
        <strain evidence="3 4">H1304</strain>
    </source>
</reference>
<dbReference type="Proteomes" id="UP000234881">
    <property type="component" value="Unassembled WGS sequence"/>
</dbReference>
<keyword evidence="4" id="KW-1185">Reference proteome</keyword>
<evidence type="ECO:0000313" key="3">
    <source>
        <dbReference type="EMBL" id="PLW78454.1"/>
    </source>
</evidence>
<dbReference type="GO" id="GO:0046872">
    <property type="term" value="F:metal ion binding"/>
    <property type="evidence" value="ECO:0007669"/>
    <property type="project" value="InterPro"/>
</dbReference>
<proteinExistence type="predicted"/>
<dbReference type="EMBL" id="PKUQ01000008">
    <property type="protein sequence ID" value="PLW78454.1"/>
    <property type="molecule type" value="Genomic_DNA"/>
</dbReference>
<dbReference type="InterPro" id="IPR011249">
    <property type="entry name" value="Metalloenz_LuxS/M16"/>
</dbReference>
<sequence>MARAQEIQKVVSASGIEAWLVEDHTVPIIAIDFSFAGGVSQDEDGKEGGVTMLTSLMDEGADDLSSEEFLTALEENAIKMKFDAGRDRFFGSLRTLTPNKALAFELLAKAIQSPHFEASSVERMRAQWIASVRRAEKDPNTILARTFREAAYPGHPYSRPSNGTATSLAAVTQADLKHLHKAIFTRDGLTIGIVGAIDAESVKTLLDQVFAPLPAKGDLKPVEDVKIARIGEIHVPFDAPQTSIRFGAPGIDRQDDDFYAAYLVNHILGGGSFSSRLYNEIREKRGLAYGVYSYLTSSDHAALFAGGMATRSENNEQAITLVKQEIARLGKEGPTQEELDATKKYLIGSYPLRFDSSSKISRQLVALQNEGLNIDYFEKRNSYIEAVTLEDTKRVAARLLDPSKLLLVTVGKQMKNASLAPKAPVSEDALAPSKTKPQTN</sequence>
<evidence type="ECO:0000259" key="2">
    <source>
        <dbReference type="Pfam" id="PF05193"/>
    </source>
</evidence>
<dbReference type="AlphaFoldDB" id="A0A2N5XVD5"/>
<name>A0A2N5XVD5_9HYPH</name>
<dbReference type="InterPro" id="IPR007863">
    <property type="entry name" value="Peptidase_M16_C"/>
</dbReference>
<dbReference type="SUPFAM" id="SSF63411">
    <property type="entry name" value="LuxS/MPP-like metallohydrolase"/>
    <property type="match status" value="2"/>
</dbReference>
<evidence type="ECO:0000313" key="4">
    <source>
        <dbReference type="Proteomes" id="UP000234881"/>
    </source>
</evidence>
<dbReference type="PANTHER" id="PTHR11851:SF224">
    <property type="entry name" value="PROCESSING PROTEASE"/>
    <property type="match status" value="1"/>
</dbReference>
<dbReference type="Pfam" id="PF05193">
    <property type="entry name" value="Peptidase_M16_C"/>
    <property type="match status" value="1"/>
</dbReference>
<feature type="region of interest" description="Disordered" evidence="1">
    <location>
        <begin position="418"/>
        <end position="440"/>
    </location>
</feature>
<gene>
    <name evidence="3" type="ORF">C0081_04860</name>
</gene>
<protein>
    <submittedName>
        <fullName evidence="3">Peptidase M16</fullName>
    </submittedName>
</protein>